<proteinExistence type="predicted"/>
<dbReference type="EMBL" id="DTHG01000063">
    <property type="protein sequence ID" value="HGW91871.1"/>
    <property type="molecule type" value="Genomic_DNA"/>
</dbReference>
<dbReference type="CDD" id="cd00077">
    <property type="entry name" value="HDc"/>
    <property type="match status" value="1"/>
</dbReference>
<protein>
    <submittedName>
        <fullName evidence="5">Response regulator</fullName>
    </submittedName>
</protein>
<dbReference type="Gene3D" id="3.40.50.2300">
    <property type="match status" value="1"/>
</dbReference>
<dbReference type="InterPro" id="IPR037522">
    <property type="entry name" value="HD_GYP_dom"/>
</dbReference>
<dbReference type="CDD" id="cd00156">
    <property type="entry name" value="REC"/>
    <property type="match status" value="1"/>
</dbReference>
<dbReference type="InterPro" id="IPR052020">
    <property type="entry name" value="Cyclic_di-GMP/3'3'-cGAMP_PDE"/>
</dbReference>
<organism evidence="5">
    <name type="scientific">candidate division WOR-3 bacterium</name>
    <dbReference type="NCBI Taxonomy" id="2052148"/>
    <lineage>
        <taxon>Bacteria</taxon>
        <taxon>Bacteria division WOR-3</taxon>
    </lineage>
</organism>
<dbReference type="Pfam" id="PF13487">
    <property type="entry name" value="HD_5"/>
    <property type="match status" value="1"/>
</dbReference>
<evidence type="ECO:0000313" key="5">
    <source>
        <dbReference type="EMBL" id="HGW91871.1"/>
    </source>
</evidence>
<evidence type="ECO:0000259" key="4">
    <source>
        <dbReference type="PROSITE" id="PS51832"/>
    </source>
</evidence>
<dbReference type="SUPFAM" id="SSF109604">
    <property type="entry name" value="HD-domain/PDEase-like"/>
    <property type="match status" value="1"/>
</dbReference>
<feature type="domain" description="HD-GYP" evidence="4">
    <location>
        <begin position="143"/>
        <end position="338"/>
    </location>
</feature>
<reference evidence="5" key="1">
    <citation type="journal article" date="2020" name="mSystems">
        <title>Genome- and Community-Level Interaction Insights into Carbon Utilization and Element Cycling Functions of Hydrothermarchaeota in Hydrothermal Sediment.</title>
        <authorList>
            <person name="Zhou Z."/>
            <person name="Liu Y."/>
            <person name="Xu W."/>
            <person name="Pan J."/>
            <person name="Luo Z.H."/>
            <person name="Li M."/>
        </authorList>
    </citation>
    <scope>NUCLEOTIDE SEQUENCE [LARGE SCALE GENOMIC DNA]</scope>
    <source>
        <strain evidence="5">SpSt-780</strain>
    </source>
</reference>
<evidence type="ECO:0000256" key="1">
    <source>
        <dbReference type="PROSITE-ProRule" id="PRU00169"/>
    </source>
</evidence>
<dbReference type="SUPFAM" id="SSF52172">
    <property type="entry name" value="CheY-like"/>
    <property type="match status" value="1"/>
</dbReference>
<feature type="coiled-coil region" evidence="2">
    <location>
        <begin position="121"/>
        <end position="149"/>
    </location>
</feature>
<keyword evidence="2" id="KW-0175">Coiled coil</keyword>
<dbReference type="PROSITE" id="PS51832">
    <property type="entry name" value="HD_GYP"/>
    <property type="match status" value="1"/>
</dbReference>
<dbReference type="InterPro" id="IPR003607">
    <property type="entry name" value="HD/PDEase_dom"/>
</dbReference>
<dbReference type="Gene3D" id="1.10.3210.10">
    <property type="entry name" value="Hypothetical protein af1432"/>
    <property type="match status" value="1"/>
</dbReference>
<keyword evidence="1" id="KW-0597">Phosphoprotein</keyword>
<dbReference type="PROSITE" id="PS50110">
    <property type="entry name" value="RESPONSE_REGULATORY"/>
    <property type="match status" value="1"/>
</dbReference>
<gene>
    <name evidence="5" type="ORF">ENV67_04945</name>
</gene>
<sequence>MRILVVDDDEFILRFFSRALVSFGHSTECVSNGKDAIKTFEQNEFDAVFLDINLPDIDGINVLSLLKRIKDDVIVIMITGINDIDYIRNAMRLGAFDYIIKPINIEDIEILLKRVQDKIFYNKLKREYQQLLEKRVKEATEKLRKLFLDAIFALIKVLEAKEPFHREHSIKVQKIAIEIGKKIGLSSVEISNLSISSLLHDIGKVGIPDGILLKNGSLTKKEFSVIKKHPVIGKEITETFIEEKIIPESILHHHEHFDGSGYPDKLKGENIPLFSRIILIADAIDAMSSNRPYRNKLSLKKITNELKEGAGKQFDPYILKNISDIIERIHFEYYEKENPHM</sequence>
<comment type="caution">
    <text evidence="5">The sequence shown here is derived from an EMBL/GenBank/DDBJ whole genome shotgun (WGS) entry which is preliminary data.</text>
</comment>
<dbReference type="PANTHER" id="PTHR45228">
    <property type="entry name" value="CYCLIC DI-GMP PHOSPHODIESTERASE TM_0186-RELATED"/>
    <property type="match status" value="1"/>
</dbReference>
<dbReference type="SMART" id="SM00448">
    <property type="entry name" value="REC"/>
    <property type="match status" value="1"/>
</dbReference>
<feature type="domain" description="Response regulatory" evidence="3">
    <location>
        <begin position="2"/>
        <end position="116"/>
    </location>
</feature>
<evidence type="ECO:0000256" key="2">
    <source>
        <dbReference type="SAM" id="Coils"/>
    </source>
</evidence>
<evidence type="ECO:0000259" key="3">
    <source>
        <dbReference type="PROSITE" id="PS50110"/>
    </source>
</evidence>
<dbReference type="InterPro" id="IPR011006">
    <property type="entry name" value="CheY-like_superfamily"/>
</dbReference>
<dbReference type="PANTHER" id="PTHR45228:SF4">
    <property type="entry name" value="LIPOPROTEIN"/>
    <property type="match status" value="1"/>
</dbReference>
<dbReference type="AlphaFoldDB" id="A0A7C4UAE2"/>
<dbReference type="InterPro" id="IPR001789">
    <property type="entry name" value="Sig_transdc_resp-reg_receiver"/>
</dbReference>
<name>A0A7C4UAE2_UNCW3</name>
<dbReference type="GO" id="GO:0000160">
    <property type="term" value="P:phosphorelay signal transduction system"/>
    <property type="evidence" value="ECO:0007669"/>
    <property type="project" value="InterPro"/>
</dbReference>
<feature type="modified residue" description="4-aspartylphosphate" evidence="1">
    <location>
        <position position="51"/>
    </location>
</feature>
<dbReference type="SMART" id="SM00471">
    <property type="entry name" value="HDc"/>
    <property type="match status" value="1"/>
</dbReference>
<accession>A0A7C4UAE2</accession>
<dbReference type="Pfam" id="PF00072">
    <property type="entry name" value="Response_reg"/>
    <property type="match status" value="1"/>
</dbReference>